<organism evidence="2 3">
    <name type="scientific">Mesorhizobium calcicola</name>
    <dbReference type="NCBI Taxonomy" id="1300310"/>
    <lineage>
        <taxon>Bacteria</taxon>
        <taxon>Pseudomonadati</taxon>
        <taxon>Pseudomonadota</taxon>
        <taxon>Alphaproteobacteria</taxon>
        <taxon>Hyphomicrobiales</taxon>
        <taxon>Phyllobacteriaceae</taxon>
        <taxon>Mesorhizobium</taxon>
    </lineage>
</organism>
<dbReference type="EMBL" id="JBHUGY010000019">
    <property type="protein sequence ID" value="MFD2053690.1"/>
    <property type="molecule type" value="Genomic_DNA"/>
</dbReference>
<reference evidence="3" key="1">
    <citation type="journal article" date="2019" name="Int. J. Syst. Evol. Microbiol.">
        <title>The Global Catalogue of Microorganisms (GCM) 10K type strain sequencing project: providing services to taxonomists for standard genome sequencing and annotation.</title>
        <authorList>
            <consortium name="The Broad Institute Genomics Platform"/>
            <consortium name="The Broad Institute Genome Sequencing Center for Infectious Disease"/>
            <person name="Wu L."/>
            <person name="Ma J."/>
        </authorList>
    </citation>
    <scope>NUCLEOTIDE SEQUENCE [LARGE SCALE GENOMIC DNA]</scope>
    <source>
        <strain evidence="3">CGMCC 1.16226</strain>
    </source>
</reference>
<proteinExistence type="predicted"/>
<dbReference type="Pfam" id="PF13416">
    <property type="entry name" value="SBP_bac_8"/>
    <property type="match status" value="1"/>
</dbReference>
<dbReference type="Proteomes" id="UP001597349">
    <property type="component" value="Unassembled WGS sequence"/>
</dbReference>
<dbReference type="Gene3D" id="3.40.190.10">
    <property type="entry name" value="Periplasmic binding protein-like II"/>
    <property type="match status" value="1"/>
</dbReference>
<protein>
    <submittedName>
        <fullName evidence="2">Extracellular solute-binding protein</fullName>
    </submittedName>
</protein>
<gene>
    <name evidence="2" type="ORF">ACFSQT_11485</name>
</gene>
<dbReference type="RefSeq" id="WP_379018587.1">
    <property type="nucleotide sequence ID" value="NZ_JBHUGY010000019.1"/>
</dbReference>
<keyword evidence="3" id="KW-1185">Reference proteome</keyword>
<dbReference type="InterPro" id="IPR006059">
    <property type="entry name" value="SBP"/>
</dbReference>
<dbReference type="SUPFAM" id="SSF53850">
    <property type="entry name" value="Periplasmic binding protein-like II"/>
    <property type="match status" value="1"/>
</dbReference>
<evidence type="ECO:0000313" key="3">
    <source>
        <dbReference type="Proteomes" id="UP001597349"/>
    </source>
</evidence>
<comment type="caution">
    <text evidence="2">The sequence shown here is derived from an EMBL/GenBank/DDBJ whole genome shotgun (WGS) entry which is preliminary data.</text>
</comment>
<accession>A0ABW4WAL9</accession>
<name>A0ABW4WAL9_9HYPH</name>
<keyword evidence="1" id="KW-0574">Periplasm</keyword>
<sequence>MGLQALQILHDFGMAGTVDMSQAQMLQAFGSGTVGVFASYSAALGQIEKQVAGKFEVKAAPWPIPAQNGRIPAGGRVLMIYAKDPAKQKAAWEYAKFLTGPVGQTILVKSVGAVPVNSKAVGDPTLLGKFYQDNPNQKPALEAASRLTKWLSYPGKNTIKISEAIRDHLRRVLIEHEEPEAVMADMMSAIKPLIHAK</sequence>
<evidence type="ECO:0000256" key="1">
    <source>
        <dbReference type="ARBA" id="ARBA00022764"/>
    </source>
</evidence>
<evidence type="ECO:0000313" key="2">
    <source>
        <dbReference type="EMBL" id="MFD2053690.1"/>
    </source>
</evidence>